<reference evidence="2" key="1">
    <citation type="journal article" date="2021" name="New Phytol.">
        <title>Evolutionary innovations through gain and loss of genes in the ectomycorrhizal Boletales.</title>
        <authorList>
            <person name="Wu G."/>
            <person name="Miyauchi S."/>
            <person name="Morin E."/>
            <person name="Kuo A."/>
            <person name="Drula E."/>
            <person name="Varga T."/>
            <person name="Kohler A."/>
            <person name="Feng B."/>
            <person name="Cao Y."/>
            <person name="Lipzen A."/>
            <person name="Daum C."/>
            <person name="Hundley H."/>
            <person name="Pangilinan J."/>
            <person name="Johnson J."/>
            <person name="Barry K."/>
            <person name="LaButti K."/>
            <person name="Ng V."/>
            <person name="Ahrendt S."/>
            <person name="Min B."/>
            <person name="Choi I.G."/>
            <person name="Park H."/>
            <person name="Plett J.M."/>
            <person name="Magnuson J."/>
            <person name="Spatafora J.W."/>
            <person name="Nagy L.G."/>
            <person name="Henrissat B."/>
            <person name="Grigoriev I.V."/>
            <person name="Yang Z.L."/>
            <person name="Xu J."/>
            <person name="Martin F.M."/>
        </authorList>
    </citation>
    <scope>NUCLEOTIDE SEQUENCE</scope>
    <source>
        <strain evidence="2">KKN 215</strain>
    </source>
</reference>
<evidence type="ECO:0000256" key="1">
    <source>
        <dbReference type="SAM" id="MobiDB-lite"/>
    </source>
</evidence>
<dbReference type="OrthoDB" id="3052539at2759"/>
<feature type="region of interest" description="Disordered" evidence="1">
    <location>
        <begin position="1"/>
        <end position="32"/>
    </location>
</feature>
<dbReference type="Proteomes" id="UP000813824">
    <property type="component" value="Unassembled WGS sequence"/>
</dbReference>
<dbReference type="EMBL" id="JAEVFJ010000008">
    <property type="protein sequence ID" value="KAH8102898.1"/>
    <property type="molecule type" value="Genomic_DNA"/>
</dbReference>
<feature type="non-terminal residue" evidence="2">
    <location>
        <position position="277"/>
    </location>
</feature>
<organism evidence="2 3">
    <name type="scientific">Cristinia sonorae</name>
    <dbReference type="NCBI Taxonomy" id="1940300"/>
    <lineage>
        <taxon>Eukaryota</taxon>
        <taxon>Fungi</taxon>
        <taxon>Dikarya</taxon>
        <taxon>Basidiomycota</taxon>
        <taxon>Agaricomycotina</taxon>
        <taxon>Agaricomycetes</taxon>
        <taxon>Agaricomycetidae</taxon>
        <taxon>Agaricales</taxon>
        <taxon>Pleurotineae</taxon>
        <taxon>Stephanosporaceae</taxon>
        <taxon>Cristinia</taxon>
    </lineage>
</organism>
<gene>
    <name evidence="2" type="ORF">BXZ70DRAFT_1076246</name>
</gene>
<name>A0A8K0US62_9AGAR</name>
<proteinExistence type="predicted"/>
<feature type="compositionally biased region" description="Polar residues" evidence="1">
    <location>
        <begin position="1"/>
        <end position="13"/>
    </location>
</feature>
<sequence length="277" mass="29928">MTSENHTATSIPSVPSIPTIASASSQPLSPSRARNVMQDGIYLYQPPLPAPQFGQTSYTPHDPVPVPFFGPLPQFPTPSMFGMPSSRSVPTPSIPPPFAHPLAPPSQPQHPAPATTRGKRKNPKPPATTKEPAKKRQRRVPPAGAPDISTFVPAEVCGAGPSSSNPVSQSTTGEIHERTAAHATATPEILPQPATNSIPEKRSRGNYKGSATDVWFFARGLDTAEPPSVWPTNEPILTSKPRTKWVGCKLCTAEWKVWICESHGVTKNFRTHLREKH</sequence>
<evidence type="ECO:0000313" key="3">
    <source>
        <dbReference type="Proteomes" id="UP000813824"/>
    </source>
</evidence>
<evidence type="ECO:0000313" key="2">
    <source>
        <dbReference type="EMBL" id="KAH8102898.1"/>
    </source>
</evidence>
<feature type="compositionally biased region" description="Pro residues" evidence="1">
    <location>
        <begin position="92"/>
        <end position="111"/>
    </location>
</feature>
<accession>A0A8K0US62</accession>
<keyword evidence="3" id="KW-1185">Reference proteome</keyword>
<dbReference type="AlphaFoldDB" id="A0A8K0US62"/>
<comment type="caution">
    <text evidence="2">The sequence shown here is derived from an EMBL/GenBank/DDBJ whole genome shotgun (WGS) entry which is preliminary data.</text>
</comment>
<protein>
    <submittedName>
        <fullName evidence="2">Uncharacterized protein</fullName>
    </submittedName>
</protein>
<feature type="region of interest" description="Disordered" evidence="1">
    <location>
        <begin position="79"/>
        <end position="150"/>
    </location>
</feature>
<feature type="compositionally biased region" description="Polar residues" evidence="1">
    <location>
        <begin position="19"/>
        <end position="29"/>
    </location>
</feature>